<protein>
    <recommendedName>
        <fullName evidence="6 7">Glutaminase</fullName>
        <ecNumber evidence="3 7">3.5.1.2</ecNumber>
    </recommendedName>
</protein>
<evidence type="ECO:0000259" key="8">
    <source>
        <dbReference type="PROSITE" id="PS50801"/>
    </source>
</evidence>
<comment type="catalytic activity">
    <reaction evidence="5 7">
        <text>L-glutamine + H2O = L-glutamate + NH4(+)</text>
        <dbReference type="Rhea" id="RHEA:15889"/>
        <dbReference type="ChEBI" id="CHEBI:15377"/>
        <dbReference type="ChEBI" id="CHEBI:28938"/>
        <dbReference type="ChEBI" id="CHEBI:29985"/>
        <dbReference type="ChEBI" id="CHEBI:58359"/>
        <dbReference type="EC" id="3.5.1.2"/>
    </reaction>
</comment>
<dbReference type="AlphaFoldDB" id="A0A1H1LU93"/>
<dbReference type="HAMAP" id="MF_00313">
    <property type="entry name" value="Glutaminase"/>
    <property type="match status" value="1"/>
</dbReference>
<keyword evidence="4 7" id="KW-0378">Hydrolase</keyword>
<dbReference type="InterPro" id="IPR002645">
    <property type="entry name" value="STAS_dom"/>
</dbReference>
<evidence type="ECO:0000256" key="3">
    <source>
        <dbReference type="ARBA" id="ARBA00012918"/>
    </source>
</evidence>
<dbReference type="NCBIfam" id="TIGR03814">
    <property type="entry name" value="Gln_ase"/>
    <property type="match status" value="1"/>
</dbReference>
<dbReference type="EC" id="3.5.1.2" evidence="3 7"/>
<dbReference type="PANTHER" id="PTHR12544:SF29">
    <property type="entry name" value="GLUTAMINASE"/>
    <property type="match status" value="1"/>
</dbReference>
<name>A0A1H1LU93_9MICO</name>
<feature type="binding site" evidence="7">
    <location>
        <position position="191"/>
    </location>
    <ligand>
        <name>substrate</name>
    </ligand>
</feature>
<dbReference type="SUPFAM" id="SSF56601">
    <property type="entry name" value="beta-lactamase/transpeptidase-like"/>
    <property type="match status" value="1"/>
</dbReference>
<evidence type="ECO:0000256" key="2">
    <source>
        <dbReference type="ARBA" id="ARBA00011881"/>
    </source>
</evidence>
<dbReference type="Pfam" id="PF04960">
    <property type="entry name" value="Glutaminase"/>
    <property type="match status" value="1"/>
</dbReference>
<dbReference type="InterPro" id="IPR012338">
    <property type="entry name" value="Beta-lactam/transpept-like"/>
</dbReference>
<dbReference type="NCBIfam" id="NF002134">
    <property type="entry name" value="PRK00971.1-4"/>
    <property type="match status" value="1"/>
</dbReference>
<keyword evidence="10" id="KW-1185">Reference proteome</keyword>
<dbReference type="OrthoDB" id="9788822at2"/>
<dbReference type="Gene3D" id="3.30.750.24">
    <property type="entry name" value="STAS domain"/>
    <property type="match status" value="2"/>
</dbReference>
<dbReference type="GO" id="GO:0004359">
    <property type="term" value="F:glutaminase activity"/>
    <property type="evidence" value="ECO:0007669"/>
    <property type="project" value="UniProtKB-UniRule"/>
</dbReference>
<evidence type="ECO:0000256" key="1">
    <source>
        <dbReference type="ARBA" id="ARBA00011076"/>
    </source>
</evidence>
<dbReference type="PANTHER" id="PTHR12544">
    <property type="entry name" value="GLUTAMINASE"/>
    <property type="match status" value="1"/>
</dbReference>
<evidence type="ECO:0000313" key="9">
    <source>
        <dbReference type="EMBL" id="SDR78096.1"/>
    </source>
</evidence>
<comment type="subunit">
    <text evidence="2 7">Homotetramer.</text>
</comment>
<feature type="binding site" evidence="7">
    <location>
        <position position="261"/>
    </location>
    <ligand>
        <name>substrate</name>
    </ligand>
</feature>
<feature type="binding site" evidence="7">
    <location>
        <position position="160"/>
    </location>
    <ligand>
        <name>substrate</name>
    </ligand>
</feature>
<feature type="binding site" evidence="7">
    <location>
        <position position="64"/>
    </location>
    <ligand>
        <name>substrate</name>
    </ligand>
</feature>
<organism evidence="9 10">
    <name type="scientific">Brevibacterium siliguriense</name>
    <dbReference type="NCBI Taxonomy" id="1136497"/>
    <lineage>
        <taxon>Bacteria</taxon>
        <taxon>Bacillati</taxon>
        <taxon>Actinomycetota</taxon>
        <taxon>Actinomycetes</taxon>
        <taxon>Micrococcales</taxon>
        <taxon>Brevibacteriaceae</taxon>
        <taxon>Brevibacterium</taxon>
    </lineage>
</organism>
<dbReference type="GO" id="GO:0006543">
    <property type="term" value="P:L-glutamine catabolic process"/>
    <property type="evidence" value="ECO:0007669"/>
    <property type="project" value="TreeGrafter"/>
</dbReference>
<evidence type="ECO:0000256" key="4">
    <source>
        <dbReference type="ARBA" id="ARBA00022801"/>
    </source>
</evidence>
<dbReference type="GO" id="GO:0006537">
    <property type="term" value="P:glutamate biosynthetic process"/>
    <property type="evidence" value="ECO:0007669"/>
    <property type="project" value="TreeGrafter"/>
</dbReference>
<keyword evidence="7" id="KW-0007">Acetylation</keyword>
<feature type="binding site" evidence="7">
    <location>
        <position position="167"/>
    </location>
    <ligand>
        <name>substrate</name>
    </ligand>
</feature>
<evidence type="ECO:0000256" key="6">
    <source>
        <dbReference type="ARBA" id="ARBA00070405"/>
    </source>
</evidence>
<proteinExistence type="inferred from homology"/>
<dbReference type="STRING" id="1136497.SAMN04489752_0243"/>
<evidence type="ECO:0000256" key="7">
    <source>
        <dbReference type="HAMAP-Rule" id="MF_00313"/>
    </source>
</evidence>
<dbReference type="RefSeq" id="WP_092009275.1">
    <property type="nucleotide sequence ID" value="NZ_LT629766.1"/>
</dbReference>
<comment type="similarity">
    <text evidence="1 7">Belongs to the glutaminase family.</text>
</comment>
<accession>A0A1H1LU93</accession>
<dbReference type="PROSITE" id="PS50801">
    <property type="entry name" value="STAS"/>
    <property type="match status" value="1"/>
</dbReference>
<dbReference type="SUPFAM" id="SSF52091">
    <property type="entry name" value="SpoIIaa-like"/>
    <property type="match status" value="1"/>
</dbReference>
<reference evidence="10" key="1">
    <citation type="submission" date="2016-10" db="EMBL/GenBank/DDBJ databases">
        <authorList>
            <person name="Varghese N."/>
            <person name="Submissions S."/>
        </authorList>
    </citation>
    <scope>NUCLEOTIDE SEQUENCE [LARGE SCALE GENOMIC DNA]</scope>
    <source>
        <strain evidence="10">DSM 23676</strain>
    </source>
</reference>
<evidence type="ECO:0000313" key="10">
    <source>
        <dbReference type="Proteomes" id="UP000199597"/>
    </source>
</evidence>
<evidence type="ECO:0000256" key="5">
    <source>
        <dbReference type="ARBA" id="ARBA00049534"/>
    </source>
</evidence>
<dbReference type="FunFam" id="3.40.710.10:FF:000005">
    <property type="entry name" value="Glutaminase"/>
    <property type="match status" value="1"/>
</dbReference>
<gene>
    <name evidence="7" type="primary">glsA</name>
    <name evidence="9" type="ORF">SAMN04489752_0243</name>
</gene>
<dbReference type="EMBL" id="LT629766">
    <property type="protein sequence ID" value="SDR78096.1"/>
    <property type="molecule type" value="Genomic_DNA"/>
</dbReference>
<dbReference type="Proteomes" id="UP000199597">
    <property type="component" value="Chromosome I"/>
</dbReference>
<feature type="binding site" evidence="7">
    <location>
        <position position="243"/>
    </location>
    <ligand>
        <name>substrate</name>
    </ligand>
</feature>
<dbReference type="Gene3D" id="3.40.710.10">
    <property type="entry name" value="DD-peptidase/beta-lactamase superfamily"/>
    <property type="match status" value="1"/>
</dbReference>
<feature type="domain" description="STAS" evidence="8">
    <location>
        <begin position="316"/>
        <end position="391"/>
    </location>
</feature>
<dbReference type="InterPro" id="IPR036513">
    <property type="entry name" value="STAS_dom_sf"/>
</dbReference>
<sequence length="414" mass="44171">MRTPIPDYLDEILDALRDDDSGSVADYIPALKAANPDLFAVALTTVAGRTYSSGDCDVEFSIQSMSKPFAYAAALADRGEPFVTSRVGVDPSGEAFNELSLETGSHRPRNPMINAGAITTHHLLVGSGTSRQIRVERAREFFSELAGRPLRIDERIVESELEAADRNLAIAHMLRNYGIIEDDPHEVVAGYTAQCSISVTVRDIAMMTATLANGGIHPVTGTTVVARPIARRTLSVMASAGMYDAAGSWFTDVGIPAKSGVAGGLLGALPGQVGIGTLSPRLDDHGNSVRGQRVFRRLSADMGLHLMDSEALGSREPRSIAVSGDTTTVALQGVIDFTGAEVVLDRLDRSTPTTPKVIIDLSRVDSFTDVGRRMVLEGMRRLSLDGLAVGLKDPDEVLPEPDLGDGTFPFIPND</sequence>
<feature type="binding site" evidence="7">
    <location>
        <position position="114"/>
    </location>
    <ligand>
        <name>substrate</name>
    </ligand>
</feature>
<dbReference type="InterPro" id="IPR015868">
    <property type="entry name" value="Glutaminase"/>
</dbReference>